<dbReference type="PROSITE" id="PS50263">
    <property type="entry name" value="CN_HYDROLASE"/>
    <property type="match status" value="1"/>
</dbReference>
<protein>
    <recommendedName>
        <fullName evidence="8">Apolipoprotein N-acyltransferase</fullName>
        <shortName evidence="8">ALP N-acyltransferase</shortName>
        <ecNumber evidence="8">2.3.1.269</ecNumber>
    </recommendedName>
</protein>
<keyword evidence="6 8" id="KW-0472">Membrane</keyword>
<feature type="transmembrane region" description="Helical" evidence="8">
    <location>
        <begin position="88"/>
        <end position="109"/>
    </location>
</feature>
<dbReference type="InterPro" id="IPR003010">
    <property type="entry name" value="C-N_Hydrolase"/>
</dbReference>
<keyword evidence="3 8" id="KW-0808">Transferase</keyword>
<keyword evidence="12" id="KW-1185">Reference proteome</keyword>
<evidence type="ECO:0000256" key="4">
    <source>
        <dbReference type="ARBA" id="ARBA00022692"/>
    </source>
</evidence>
<dbReference type="InterPro" id="IPR045378">
    <property type="entry name" value="LNT_N"/>
</dbReference>
<dbReference type="CDD" id="cd07571">
    <property type="entry name" value="ALP_N-acyl_transferase"/>
    <property type="match status" value="1"/>
</dbReference>
<evidence type="ECO:0000259" key="10">
    <source>
        <dbReference type="PROSITE" id="PS50263"/>
    </source>
</evidence>
<dbReference type="RefSeq" id="WP_344452670.1">
    <property type="nucleotide sequence ID" value="NZ_BAAATZ010000019.1"/>
</dbReference>
<dbReference type="Proteomes" id="UP001501842">
    <property type="component" value="Unassembled WGS sequence"/>
</dbReference>
<comment type="caution">
    <text evidence="11">The sequence shown here is derived from an EMBL/GenBank/DDBJ whole genome shotgun (WGS) entry which is preliminary data.</text>
</comment>
<dbReference type="SUPFAM" id="SSF56317">
    <property type="entry name" value="Carbon-nitrogen hydrolase"/>
    <property type="match status" value="1"/>
</dbReference>
<comment type="caution">
    <text evidence="8">Lacks conserved residue(s) required for the propagation of feature annotation.</text>
</comment>
<dbReference type="PANTHER" id="PTHR38686">
    <property type="entry name" value="APOLIPOPROTEIN N-ACYLTRANSFERASE"/>
    <property type="match status" value="1"/>
</dbReference>
<feature type="region of interest" description="Disordered" evidence="9">
    <location>
        <begin position="1"/>
        <end position="31"/>
    </location>
</feature>
<feature type="transmembrane region" description="Helical" evidence="8">
    <location>
        <begin position="215"/>
        <end position="235"/>
    </location>
</feature>
<dbReference type="Pfam" id="PF20154">
    <property type="entry name" value="LNT_N"/>
    <property type="match status" value="1"/>
</dbReference>
<proteinExistence type="inferred from homology"/>
<evidence type="ECO:0000256" key="7">
    <source>
        <dbReference type="ARBA" id="ARBA00023315"/>
    </source>
</evidence>
<dbReference type="HAMAP" id="MF_01148">
    <property type="entry name" value="Lnt"/>
    <property type="match status" value="1"/>
</dbReference>
<evidence type="ECO:0000256" key="6">
    <source>
        <dbReference type="ARBA" id="ARBA00023136"/>
    </source>
</evidence>
<evidence type="ECO:0000256" key="8">
    <source>
        <dbReference type="HAMAP-Rule" id="MF_01148"/>
    </source>
</evidence>
<dbReference type="EMBL" id="BAAATZ010000019">
    <property type="protein sequence ID" value="GAA2731058.1"/>
    <property type="molecule type" value="Genomic_DNA"/>
</dbReference>
<evidence type="ECO:0000313" key="11">
    <source>
        <dbReference type="EMBL" id="GAA2731058.1"/>
    </source>
</evidence>
<dbReference type="Gene3D" id="3.60.110.10">
    <property type="entry name" value="Carbon-nitrogen hydrolase"/>
    <property type="match status" value="1"/>
</dbReference>
<feature type="transmembrane region" description="Helical" evidence="8">
    <location>
        <begin position="34"/>
        <end position="51"/>
    </location>
</feature>
<comment type="catalytic activity">
    <reaction evidence="8">
        <text>N-terminal S-1,2-diacyl-sn-glyceryl-L-cysteinyl-[lipoprotein] + a glycerophospholipid = N-acyl-S-1,2-diacyl-sn-glyceryl-L-cysteinyl-[lipoprotein] + a 2-acyl-sn-glycero-3-phospholipid + H(+)</text>
        <dbReference type="Rhea" id="RHEA:48228"/>
        <dbReference type="Rhea" id="RHEA-COMP:14681"/>
        <dbReference type="Rhea" id="RHEA-COMP:14684"/>
        <dbReference type="ChEBI" id="CHEBI:15378"/>
        <dbReference type="ChEBI" id="CHEBI:136912"/>
        <dbReference type="ChEBI" id="CHEBI:140656"/>
        <dbReference type="ChEBI" id="CHEBI:140657"/>
        <dbReference type="ChEBI" id="CHEBI:140660"/>
        <dbReference type="EC" id="2.3.1.269"/>
    </reaction>
</comment>
<comment type="subcellular location">
    <subcellularLocation>
        <location evidence="1 8">Cell membrane</location>
        <topology evidence="1 8">Multi-pass membrane protein</topology>
    </subcellularLocation>
</comment>
<keyword evidence="4 8" id="KW-0812">Transmembrane</keyword>
<evidence type="ECO:0000256" key="2">
    <source>
        <dbReference type="ARBA" id="ARBA00022475"/>
    </source>
</evidence>
<feature type="transmembrane region" description="Helical" evidence="8">
    <location>
        <begin position="183"/>
        <end position="208"/>
    </location>
</feature>
<dbReference type="NCBIfam" id="TIGR00546">
    <property type="entry name" value="lnt"/>
    <property type="match status" value="1"/>
</dbReference>
<dbReference type="EC" id="2.3.1.269" evidence="8"/>
<keyword evidence="5 8" id="KW-1133">Transmembrane helix</keyword>
<comment type="similarity">
    <text evidence="8">Belongs to the CN hydrolase family. Apolipoprotein N-acyltransferase subfamily.</text>
</comment>
<evidence type="ECO:0000313" key="12">
    <source>
        <dbReference type="Proteomes" id="UP001501842"/>
    </source>
</evidence>
<dbReference type="PANTHER" id="PTHR38686:SF1">
    <property type="entry name" value="APOLIPOPROTEIN N-ACYLTRANSFERASE"/>
    <property type="match status" value="1"/>
</dbReference>
<reference evidence="12" key="1">
    <citation type="journal article" date="2019" name="Int. J. Syst. Evol. Microbiol.">
        <title>The Global Catalogue of Microorganisms (GCM) 10K type strain sequencing project: providing services to taxonomists for standard genome sequencing and annotation.</title>
        <authorList>
            <consortium name="The Broad Institute Genomics Platform"/>
            <consortium name="The Broad Institute Genome Sequencing Center for Infectious Disease"/>
            <person name="Wu L."/>
            <person name="Ma J."/>
        </authorList>
    </citation>
    <scope>NUCLEOTIDE SEQUENCE [LARGE SCALE GENOMIC DNA]</scope>
    <source>
        <strain evidence="12">JCM 8201</strain>
    </source>
</reference>
<organism evidence="11 12">
    <name type="scientific">Actinocorallia aurantiaca</name>
    <dbReference type="NCBI Taxonomy" id="46204"/>
    <lineage>
        <taxon>Bacteria</taxon>
        <taxon>Bacillati</taxon>
        <taxon>Actinomycetota</taxon>
        <taxon>Actinomycetes</taxon>
        <taxon>Streptosporangiales</taxon>
        <taxon>Thermomonosporaceae</taxon>
        <taxon>Actinocorallia</taxon>
    </lineage>
</organism>
<dbReference type="InterPro" id="IPR004563">
    <property type="entry name" value="Apolipo_AcylTrfase"/>
</dbReference>
<gene>
    <name evidence="11" type="primary">lnt_1</name>
    <name evidence="8" type="synonym">lnt</name>
    <name evidence="11" type="ORF">GCM10010439_45600</name>
</gene>
<name>A0ABP6GTJ6_9ACTN</name>
<sequence length="545" mass="57416">MTQDTAADAPAGGTGSSDPASSPSRTPQGRPRRALRLAAAALAGLVMYLAFPPNVLGPDEGGSSGLWPLAMAGVALLALALRGLGLRLAALAGLLCGLFFFVPILPGLRPIGTDAWLGLSLTEAVYFAPMAAGMALVSRTRLWPFWTAALWVAQEFVRGRFPLGGFPWARLAFSQTDTPLTGYAALGGAPLTSFATALAGALLAYALLAALRHRLRAAALGLAGVLAVPLAGVLIPTGSGNASRGEKEAVVAVIQGNVPRSGMDFLGQRQAVLNNHVARTRELAAQVRAGQVPRPDLVVWPENSSDLDPYRDDEAYEVIDGAVKDVGVPVLVGALTLTPDGEQVENRGIVWDPETGPGDYYTKRHPVPFGEYVPFRDLLTGFISRLERVSRDFARGTMDNQVQVGPAVIGDVICFEVAYDGIVRDAANGSGILVVQTNNATYGRTSLPWQQLAMSRLRAVEHDRPVLVAATSGISAIVAPDGRLLEQSREFVPDIQVASVPVRTSATVSDRLGALPEWILALAGIIGLGAAVRARRRPEPDTLEG</sequence>
<evidence type="ECO:0000256" key="5">
    <source>
        <dbReference type="ARBA" id="ARBA00022989"/>
    </source>
</evidence>
<comment type="function">
    <text evidence="8">Catalyzes the phospholipid dependent N-acylation of the N-terminal cysteine of apolipoprotein, the last step in lipoprotein maturation.</text>
</comment>
<dbReference type="InterPro" id="IPR036526">
    <property type="entry name" value="C-N_Hydrolase_sf"/>
</dbReference>
<feature type="domain" description="CN hydrolase" evidence="10">
    <location>
        <begin position="249"/>
        <end position="502"/>
    </location>
</feature>
<evidence type="ECO:0000256" key="1">
    <source>
        <dbReference type="ARBA" id="ARBA00004651"/>
    </source>
</evidence>
<comment type="pathway">
    <text evidence="8">Protein modification; lipoprotein biosynthesis (N-acyl transfer).</text>
</comment>
<keyword evidence="2 8" id="KW-1003">Cell membrane</keyword>
<dbReference type="Pfam" id="PF00795">
    <property type="entry name" value="CN_hydrolase"/>
    <property type="match status" value="1"/>
</dbReference>
<accession>A0ABP6GTJ6</accession>
<keyword evidence="7 8" id="KW-0012">Acyltransferase</keyword>
<feature type="transmembrane region" description="Helical" evidence="8">
    <location>
        <begin position="115"/>
        <end position="136"/>
    </location>
</feature>
<evidence type="ECO:0000256" key="9">
    <source>
        <dbReference type="SAM" id="MobiDB-lite"/>
    </source>
</evidence>
<feature type="compositionally biased region" description="Low complexity" evidence="9">
    <location>
        <begin position="1"/>
        <end position="11"/>
    </location>
</feature>
<evidence type="ECO:0000256" key="3">
    <source>
        <dbReference type="ARBA" id="ARBA00022679"/>
    </source>
</evidence>